<keyword evidence="1 2" id="KW-0238">DNA-binding</keyword>
<accession>A0A350P9F2</accession>
<name>A0A350P9F2_9ALTE</name>
<feature type="region of interest" description="Disordered" evidence="3">
    <location>
        <begin position="207"/>
        <end position="285"/>
    </location>
</feature>
<evidence type="ECO:0000313" key="4">
    <source>
        <dbReference type="EMBL" id="HAW77919.1"/>
    </source>
</evidence>
<dbReference type="EMBL" id="DNAN01000683">
    <property type="protein sequence ID" value="HAW77919.1"/>
    <property type="molecule type" value="Genomic_DNA"/>
</dbReference>
<evidence type="ECO:0000256" key="2">
    <source>
        <dbReference type="PROSITE-ProRule" id="PRU00252"/>
    </source>
</evidence>
<proteinExistence type="predicted"/>
<organism evidence="4 5">
    <name type="scientific">Alteromonas australica</name>
    <dbReference type="NCBI Taxonomy" id="589873"/>
    <lineage>
        <taxon>Bacteria</taxon>
        <taxon>Pseudomonadati</taxon>
        <taxon>Pseudomonadota</taxon>
        <taxon>Gammaproteobacteria</taxon>
        <taxon>Alteromonadales</taxon>
        <taxon>Alteromonadaceae</taxon>
        <taxon>Alteromonas/Salinimonas group</taxon>
        <taxon>Alteromonas</taxon>
    </lineage>
</organism>
<dbReference type="SUPFAM" id="SSF50249">
    <property type="entry name" value="Nucleic acid-binding proteins"/>
    <property type="match status" value="1"/>
</dbReference>
<gene>
    <name evidence="4" type="ORF">DCW74_19555</name>
</gene>
<dbReference type="InterPro" id="IPR012340">
    <property type="entry name" value="NA-bd_OB-fold"/>
</dbReference>
<dbReference type="Gene3D" id="2.40.50.140">
    <property type="entry name" value="Nucleic acid-binding proteins"/>
    <property type="match status" value="1"/>
</dbReference>
<dbReference type="PROSITE" id="PS50935">
    <property type="entry name" value="SSB"/>
    <property type="match status" value="1"/>
</dbReference>
<dbReference type="Proteomes" id="UP000263517">
    <property type="component" value="Unassembled WGS sequence"/>
</dbReference>
<dbReference type="GO" id="GO:0003697">
    <property type="term" value="F:single-stranded DNA binding"/>
    <property type="evidence" value="ECO:0007669"/>
    <property type="project" value="InterPro"/>
</dbReference>
<dbReference type="InterPro" id="IPR000424">
    <property type="entry name" value="Primosome_PriB/ssb"/>
</dbReference>
<protein>
    <submittedName>
        <fullName evidence="4">Uncharacterized protein</fullName>
    </submittedName>
</protein>
<evidence type="ECO:0000313" key="5">
    <source>
        <dbReference type="Proteomes" id="UP000263517"/>
    </source>
</evidence>
<evidence type="ECO:0000256" key="3">
    <source>
        <dbReference type="SAM" id="MobiDB-lite"/>
    </source>
</evidence>
<comment type="caution">
    <text evidence="4">The sequence shown here is derived from an EMBL/GenBank/DDBJ whole genome shotgun (WGS) entry which is preliminary data.</text>
</comment>
<evidence type="ECO:0000256" key="1">
    <source>
        <dbReference type="ARBA" id="ARBA00023125"/>
    </source>
</evidence>
<reference evidence="4 5" key="1">
    <citation type="journal article" date="2018" name="Nat. Biotechnol.">
        <title>A standardized bacterial taxonomy based on genome phylogeny substantially revises the tree of life.</title>
        <authorList>
            <person name="Parks D.H."/>
            <person name="Chuvochina M."/>
            <person name="Waite D.W."/>
            <person name="Rinke C."/>
            <person name="Skarshewski A."/>
            <person name="Chaumeil P.A."/>
            <person name="Hugenholtz P."/>
        </authorList>
    </citation>
    <scope>NUCLEOTIDE SEQUENCE [LARGE SCALE GENOMIC DNA]</scope>
    <source>
        <strain evidence="4">UBA11978</strain>
    </source>
</reference>
<sequence length="285" mass="31381">MNKCFLSVQTIEDPKESYDWRNKLILTCKALVPAIGKGDPTQITIKAFSDRDMSRMQQLKKDMHLFISAGSLRWDYKAKELSVSGGQLVRVDASSFPIVNEVCLTGDCGNDINHSDGRQVKFIESSKGHFVKATQTLVVNTGGKGYDYFQLEAFNEVGAPLDLASMLMDRTRKGTPLSIYGYLSTNQWIDKESGVPKSRTVVRLTKGRTMSAPASRQEIKPQTEVATDKVTTLWGGQTAEATTETETVPDPQTPEETQPQADNVPVAAGPSPNPWGMEEDDGKPF</sequence>
<feature type="compositionally biased region" description="Low complexity" evidence="3">
    <location>
        <begin position="238"/>
        <end position="260"/>
    </location>
</feature>
<dbReference type="AlphaFoldDB" id="A0A350P9F2"/>